<dbReference type="PANTHER" id="PTHR45985">
    <property type="match status" value="1"/>
</dbReference>
<dbReference type="PANTHER" id="PTHR45985:SF8">
    <property type="entry name" value="CHITIN DEACETYLASE-LIKE 9, ISOFORM A"/>
    <property type="match status" value="1"/>
</dbReference>
<dbReference type="EMBL" id="NEDP02000630">
    <property type="protein sequence ID" value="OWF55531.1"/>
    <property type="molecule type" value="Genomic_DNA"/>
</dbReference>
<dbReference type="InterPro" id="IPR052740">
    <property type="entry name" value="CE4"/>
</dbReference>
<evidence type="ECO:0000313" key="1">
    <source>
        <dbReference type="EMBL" id="OWF55531.1"/>
    </source>
</evidence>
<dbReference type="InterPro" id="IPR011330">
    <property type="entry name" value="Glyco_hydro/deAcase_b/a-brl"/>
</dbReference>
<comment type="caution">
    <text evidence="1">The sequence shown here is derived from an EMBL/GenBank/DDBJ whole genome shotgun (WGS) entry which is preliminary data.</text>
</comment>
<organism evidence="1 2">
    <name type="scientific">Mizuhopecten yessoensis</name>
    <name type="common">Japanese scallop</name>
    <name type="synonym">Patinopecten yessoensis</name>
    <dbReference type="NCBI Taxonomy" id="6573"/>
    <lineage>
        <taxon>Eukaryota</taxon>
        <taxon>Metazoa</taxon>
        <taxon>Spiralia</taxon>
        <taxon>Lophotrochozoa</taxon>
        <taxon>Mollusca</taxon>
        <taxon>Bivalvia</taxon>
        <taxon>Autobranchia</taxon>
        <taxon>Pteriomorphia</taxon>
        <taxon>Pectinida</taxon>
        <taxon>Pectinoidea</taxon>
        <taxon>Pectinidae</taxon>
        <taxon>Mizuhopecten</taxon>
    </lineage>
</organism>
<dbReference type="OrthoDB" id="504708at2759"/>
<dbReference type="Proteomes" id="UP000242188">
    <property type="component" value="Unassembled WGS sequence"/>
</dbReference>
<reference evidence="1 2" key="1">
    <citation type="journal article" date="2017" name="Nat. Ecol. Evol.">
        <title>Scallop genome provides insights into evolution of bilaterian karyotype and development.</title>
        <authorList>
            <person name="Wang S."/>
            <person name="Zhang J."/>
            <person name="Jiao W."/>
            <person name="Li J."/>
            <person name="Xun X."/>
            <person name="Sun Y."/>
            <person name="Guo X."/>
            <person name="Huan P."/>
            <person name="Dong B."/>
            <person name="Zhang L."/>
            <person name="Hu X."/>
            <person name="Sun X."/>
            <person name="Wang J."/>
            <person name="Zhao C."/>
            <person name="Wang Y."/>
            <person name="Wang D."/>
            <person name="Huang X."/>
            <person name="Wang R."/>
            <person name="Lv J."/>
            <person name="Li Y."/>
            <person name="Zhang Z."/>
            <person name="Liu B."/>
            <person name="Lu W."/>
            <person name="Hui Y."/>
            <person name="Liang J."/>
            <person name="Zhou Z."/>
            <person name="Hou R."/>
            <person name="Li X."/>
            <person name="Liu Y."/>
            <person name="Li H."/>
            <person name="Ning X."/>
            <person name="Lin Y."/>
            <person name="Zhao L."/>
            <person name="Xing Q."/>
            <person name="Dou J."/>
            <person name="Li Y."/>
            <person name="Mao J."/>
            <person name="Guo H."/>
            <person name="Dou H."/>
            <person name="Li T."/>
            <person name="Mu C."/>
            <person name="Jiang W."/>
            <person name="Fu Q."/>
            <person name="Fu X."/>
            <person name="Miao Y."/>
            <person name="Liu J."/>
            <person name="Yu Q."/>
            <person name="Li R."/>
            <person name="Liao H."/>
            <person name="Li X."/>
            <person name="Kong Y."/>
            <person name="Jiang Z."/>
            <person name="Chourrout D."/>
            <person name="Li R."/>
            <person name="Bao Z."/>
        </authorList>
    </citation>
    <scope>NUCLEOTIDE SEQUENCE [LARGE SCALE GENOMIC DNA]</scope>
    <source>
        <strain evidence="1 2">PY_sf001</strain>
    </source>
</reference>
<sequence length="338" mass="37836">MIKKTRWNIITAKMYVGHILAVCAVTSLVVQAQNLCNSTACVLPNCRCFSDRSIPGYISPFQTPQIVTLTLQNNLNSAIKPLYDSLLNFRNPNNCTIRVSFYIEDKGTDYSIVSKYASQGHEIGIHSVNDTVPQNSSDWINMLKYMKIKLGVSGIPANTVVGVRAPFLSFGGTDEYIGIANNGMMYDSSCVTSNYVTPGTLKWPFTYDYDYGLFKCNIGKSVYQAFPGQWQVMLAAYKYNGTVCAVPDACPNVKTEGQAFDILNEAFLDHYLGDRAPYTMVITPEWMVTDYKKAGLIQFLTNITAHHDVWLVSQMQALEWVQHPTPLANIMDFAPWKC</sequence>
<dbReference type="GO" id="GO:0005975">
    <property type="term" value="P:carbohydrate metabolic process"/>
    <property type="evidence" value="ECO:0007669"/>
    <property type="project" value="InterPro"/>
</dbReference>
<gene>
    <name evidence="1" type="ORF">KP79_PYT22235</name>
</gene>
<evidence type="ECO:0000313" key="2">
    <source>
        <dbReference type="Proteomes" id="UP000242188"/>
    </source>
</evidence>
<protein>
    <recommendedName>
        <fullName evidence="3">NodB homology domain-containing protein</fullName>
    </recommendedName>
</protein>
<name>A0A210R3U9_MIZYE</name>
<dbReference type="AlphaFoldDB" id="A0A210R3U9"/>
<proteinExistence type="predicted"/>
<dbReference type="Gene3D" id="3.20.20.370">
    <property type="entry name" value="Glycoside hydrolase/deacetylase"/>
    <property type="match status" value="1"/>
</dbReference>
<dbReference type="SUPFAM" id="SSF88713">
    <property type="entry name" value="Glycoside hydrolase/deacetylase"/>
    <property type="match status" value="1"/>
</dbReference>
<keyword evidence="2" id="KW-1185">Reference proteome</keyword>
<accession>A0A210R3U9</accession>
<evidence type="ECO:0008006" key="3">
    <source>
        <dbReference type="Google" id="ProtNLM"/>
    </source>
</evidence>